<protein>
    <submittedName>
        <fullName evidence="1">11016_t:CDS:1</fullName>
    </submittedName>
</protein>
<sequence>VIKILRNIQKDQASQIEEIKNKFPINRKNPNYEYEWLTKTLNEINTGINMQLKNFNDLKTKFRDKCVEEIEEIEDLKNNLSILKKKDLIEPYNFYTETEDFDNDTDITTESTISKRFLDYNTDDGFVIPDNEKNYFCIEHKQYYYSEFHTYNTNIIACNPGDFEIDIIATLNEQIFLIQYKNIVKFLSLQDLQKIESAFKRCSKKIEIIIYNSEKLQKLLTKQAKIW</sequence>
<evidence type="ECO:0000313" key="2">
    <source>
        <dbReference type="Proteomes" id="UP000789920"/>
    </source>
</evidence>
<feature type="non-terminal residue" evidence="1">
    <location>
        <position position="1"/>
    </location>
</feature>
<dbReference type="EMBL" id="CAJVQC010004497">
    <property type="protein sequence ID" value="CAG8541364.1"/>
    <property type="molecule type" value="Genomic_DNA"/>
</dbReference>
<accession>A0ACA9LTS4</accession>
<proteinExistence type="predicted"/>
<name>A0ACA9LTS4_9GLOM</name>
<organism evidence="1 2">
    <name type="scientific">Racocetra persica</name>
    <dbReference type="NCBI Taxonomy" id="160502"/>
    <lineage>
        <taxon>Eukaryota</taxon>
        <taxon>Fungi</taxon>
        <taxon>Fungi incertae sedis</taxon>
        <taxon>Mucoromycota</taxon>
        <taxon>Glomeromycotina</taxon>
        <taxon>Glomeromycetes</taxon>
        <taxon>Diversisporales</taxon>
        <taxon>Gigasporaceae</taxon>
        <taxon>Racocetra</taxon>
    </lineage>
</organism>
<gene>
    <name evidence="1" type="ORF">RPERSI_LOCUS3566</name>
</gene>
<keyword evidence="2" id="KW-1185">Reference proteome</keyword>
<evidence type="ECO:0000313" key="1">
    <source>
        <dbReference type="EMBL" id="CAG8541364.1"/>
    </source>
</evidence>
<reference evidence="1" key="1">
    <citation type="submission" date="2021-06" db="EMBL/GenBank/DDBJ databases">
        <authorList>
            <person name="Kallberg Y."/>
            <person name="Tangrot J."/>
            <person name="Rosling A."/>
        </authorList>
    </citation>
    <scope>NUCLEOTIDE SEQUENCE</scope>
    <source>
        <strain evidence="1">MA461A</strain>
    </source>
</reference>
<comment type="caution">
    <text evidence="1">The sequence shown here is derived from an EMBL/GenBank/DDBJ whole genome shotgun (WGS) entry which is preliminary data.</text>
</comment>
<dbReference type="Proteomes" id="UP000789920">
    <property type="component" value="Unassembled WGS sequence"/>
</dbReference>